<keyword evidence="3" id="KW-1185">Reference proteome</keyword>
<reference evidence="3" key="1">
    <citation type="journal article" date="2013" name="Nature">
        <title>Pan genome of the phytoplankton Emiliania underpins its global distribution.</title>
        <authorList>
            <person name="Read B.A."/>
            <person name="Kegel J."/>
            <person name="Klute M.J."/>
            <person name="Kuo A."/>
            <person name="Lefebvre S.C."/>
            <person name="Maumus F."/>
            <person name="Mayer C."/>
            <person name="Miller J."/>
            <person name="Monier A."/>
            <person name="Salamov A."/>
            <person name="Young J."/>
            <person name="Aguilar M."/>
            <person name="Claverie J.M."/>
            <person name="Frickenhaus S."/>
            <person name="Gonzalez K."/>
            <person name="Herman E.K."/>
            <person name="Lin Y.C."/>
            <person name="Napier J."/>
            <person name="Ogata H."/>
            <person name="Sarno A.F."/>
            <person name="Shmutz J."/>
            <person name="Schroeder D."/>
            <person name="de Vargas C."/>
            <person name="Verret F."/>
            <person name="von Dassow P."/>
            <person name="Valentin K."/>
            <person name="Van de Peer Y."/>
            <person name="Wheeler G."/>
            <person name="Dacks J.B."/>
            <person name="Delwiche C.F."/>
            <person name="Dyhrman S.T."/>
            <person name="Glockner G."/>
            <person name="John U."/>
            <person name="Richards T."/>
            <person name="Worden A.Z."/>
            <person name="Zhang X."/>
            <person name="Grigoriev I.V."/>
            <person name="Allen A.E."/>
            <person name="Bidle K."/>
            <person name="Borodovsky M."/>
            <person name="Bowler C."/>
            <person name="Brownlee C."/>
            <person name="Cock J.M."/>
            <person name="Elias M."/>
            <person name="Gladyshev V.N."/>
            <person name="Groth M."/>
            <person name="Guda C."/>
            <person name="Hadaegh A."/>
            <person name="Iglesias-Rodriguez M.D."/>
            <person name="Jenkins J."/>
            <person name="Jones B.M."/>
            <person name="Lawson T."/>
            <person name="Leese F."/>
            <person name="Lindquist E."/>
            <person name="Lobanov A."/>
            <person name="Lomsadze A."/>
            <person name="Malik S.B."/>
            <person name="Marsh M.E."/>
            <person name="Mackinder L."/>
            <person name="Mock T."/>
            <person name="Mueller-Roeber B."/>
            <person name="Pagarete A."/>
            <person name="Parker M."/>
            <person name="Probert I."/>
            <person name="Quesneville H."/>
            <person name="Raines C."/>
            <person name="Rensing S.A."/>
            <person name="Riano-Pachon D.M."/>
            <person name="Richier S."/>
            <person name="Rokitta S."/>
            <person name="Shiraiwa Y."/>
            <person name="Soanes D.M."/>
            <person name="van der Giezen M."/>
            <person name="Wahlund T.M."/>
            <person name="Williams B."/>
            <person name="Wilson W."/>
            <person name="Wolfe G."/>
            <person name="Wurch L.L."/>
        </authorList>
    </citation>
    <scope>NUCLEOTIDE SEQUENCE</scope>
</reference>
<dbReference type="AlphaFoldDB" id="A0A0D3J0B0"/>
<dbReference type="Proteomes" id="UP000013827">
    <property type="component" value="Unassembled WGS sequence"/>
</dbReference>
<feature type="compositionally biased region" description="Basic and acidic residues" evidence="1">
    <location>
        <begin position="29"/>
        <end position="40"/>
    </location>
</feature>
<protein>
    <submittedName>
        <fullName evidence="2">Uncharacterized protein</fullName>
    </submittedName>
</protein>
<dbReference type="PaxDb" id="2903-EOD16945"/>
<feature type="compositionally biased region" description="Low complexity" evidence="1">
    <location>
        <begin position="580"/>
        <end position="593"/>
    </location>
</feature>
<feature type="region of interest" description="Disordered" evidence="1">
    <location>
        <begin position="546"/>
        <end position="600"/>
    </location>
</feature>
<organism evidence="2 3">
    <name type="scientific">Emiliania huxleyi (strain CCMP1516)</name>
    <dbReference type="NCBI Taxonomy" id="280463"/>
    <lineage>
        <taxon>Eukaryota</taxon>
        <taxon>Haptista</taxon>
        <taxon>Haptophyta</taxon>
        <taxon>Prymnesiophyceae</taxon>
        <taxon>Isochrysidales</taxon>
        <taxon>Noelaerhabdaceae</taxon>
        <taxon>Emiliania</taxon>
    </lineage>
</organism>
<feature type="region of interest" description="Disordered" evidence="1">
    <location>
        <begin position="413"/>
        <end position="433"/>
    </location>
</feature>
<dbReference type="eggNOG" id="ENOG502QWE7">
    <property type="taxonomic scope" value="Eukaryota"/>
</dbReference>
<accession>A0A0D3J0B0</accession>
<name>A0A0D3J0B0_EMIH1</name>
<dbReference type="GeneID" id="17263093"/>
<feature type="compositionally biased region" description="Low complexity" evidence="1">
    <location>
        <begin position="41"/>
        <end position="56"/>
    </location>
</feature>
<evidence type="ECO:0000256" key="1">
    <source>
        <dbReference type="SAM" id="MobiDB-lite"/>
    </source>
</evidence>
<evidence type="ECO:0000313" key="2">
    <source>
        <dbReference type="EnsemblProtists" id="EOD16945"/>
    </source>
</evidence>
<evidence type="ECO:0000313" key="3">
    <source>
        <dbReference type="Proteomes" id="UP000013827"/>
    </source>
</evidence>
<feature type="region of interest" description="Disordered" evidence="1">
    <location>
        <begin position="22"/>
        <end position="60"/>
    </location>
</feature>
<feature type="compositionally biased region" description="Polar residues" evidence="1">
    <location>
        <begin position="413"/>
        <end position="426"/>
    </location>
</feature>
<dbReference type="STRING" id="2903.R1DR20"/>
<dbReference type="KEGG" id="ehx:EMIHUDRAFT_244653"/>
<dbReference type="HOGENOM" id="CLU_455245_0_0_1"/>
<dbReference type="EnsemblProtists" id="EOD16945">
    <property type="protein sequence ID" value="EOD16945"/>
    <property type="gene ID" value="EMIHUDRAFT_244653"/>
</dbReference>
<proteinExistence type="predicted"/>
<dbReference type="RefSeq" id="XP_005769374.1">
    <property type="nucleotide sequence ID" value="XM_005769317.1"/>
</dbReference>
<reference evidence="2" key="2">
    <citation type="submission" date="2024-10" db="UniProtKB">
        <authorList>
            <consortium name="EnsemblProtists"/>
        </authorList>
    </citation>
    <scope>IDENTIFICATION</scope>
</reference>
<sequence length="600" mass="66073">MVLLFAANTADTALELTEEEQAVQNSLLQRERSRREDAEMSKAAAAPSDSSGPASPVKAAGQTSAAFGDASFGATPAGTAAMVLKGRPEEHDAPLGQIQTVQVKEEVIKEVVREVPKMVSVPVEVIREVPIEVIKEVEKIVYRDVIKEVFVDVIKEVPKVVEVVKVVEVPIVKEVVLEQVRVVEKPVTQVVEKEVIKEVEVVKEVVIEKEVERIVEKVVEVIVEKPVEIVKEVFRGVPYEVIKEVEVVREVEKLVEVPYETIREVVVEVIREKEVPVVQEVVTEVVKEVPVEVPKEVFVDRIVEVIVEKPIEIVKEVIKEVPIEVIREVVVEKQVPVDKVIIQEVIKEVPVDQVIKEVPRDVVREVPVEVVKIQEVPVEVVKWTDREVVKEVEVPRYLTPDIVHVDHSRTVSIPSSSQSFSNTTPQPGFRSYTVPRETYQTTPRTERVRAPEPQRVQTELLSTRSYSGDAIDELIKAALSGGEQRVPPSETGAARVAGGHKVYDSSGSAVKHDLFRGRFAAWKGSDGRGVTSEAGSSGELRVSLPEPRVSHTCGEPMPRAVSPLRGSDASLGMRESMSVAGNESAESSGSADARVYADGS</sequence>